<organism evidence="1">
    <name type="scientific">uncultured Spirochaetota bacterium</name>
    <dbReference type="NCBI Taxonomy" id="460511"/>
    <lineage>
        <taxon>Bacteria</taxon>
        <taxon>Pseudomonadati</taxon>
        <taxon>Spirochaetota</taxon>
        <taxon>environmental samples</taxon>
    </lineage>
</organism>
<dbReference type="AlphaFoldDB" id="A0A652ZS32"/>
<reference evidence="1" key="1">
    <citation type="submission" date="2018-07" db="EMBL/GenBank/DDBJ databases">
        <authorList>
            <consortium name="Genoscope - CEA"/>
            <person name="William W."/>
        </authorList>
    </citation>
    <scope>NUCLEOTIDE SEQUENCE</scope>
    <source>
        <strain evidence="1">IK1</strain>
    </source>
</reference>
<sequence length="56" mass="6146">MGHGWREPDLYRHGSCLHGLPWVSPSIATNSILKIAILAFLSGLAIRVELLCVLGY</sequence>
<evidence type="ECO:0000313" key="1">
    <source>
        <dbReference type="EMBL" id="VBB38582.1"/>
    </source>
</evidence>
<name>A0A652ZS32_9SPIR</name>
<accession>A0A652ZS32</accession>
<proteinExistence type="predicted"/>
<gene>
    <name evidence="1" type="ORF">TRIP_E110049</name>
</gene>
<dbReference type="EMBL" id="UPXP01000003">
    <property type="protein sequence ID" value="VBB38582.1"/>
    <property type="molecule type" value="Genomic_DNA"/>
</dbReference>
<protein>
    <submittedName>
        <fullName evidence="1">Uncharacterized protein</fullName>
    </submittedName>
</protein>